<dbReference type="InterPro" id="IPR012933">
    <property type="entry name" value="HicA_mRNA_interferase"/>
</dbReference>
<keyword evidence="6" id="KW-0694">RNA-binding</keyword>
<evidence type="ECO:0000313" key="9">
    <source>
        <dbReference type="EMBL" id="RDB75416.1"/>
    </source>
</evidence>
<keyword evidence="4" id="KW-0255">Endonuclease</keyword>
<dbReference type="Proteomes" id="UP000312594">
    <property type="component" value="Unassembled WGS sequence"/>
</dbReference>
<dbReference type="EMBL" id="PPTU01000009">
    <property type="protein sequence ID" value="RDB70607.1"/>
    <property type="molecule type" value="Genomic_DNA"/>
</dbReference>
<name>A0A369MFJ7_EGGLN</name>
<dbReference type="GO" id="GO:0004519">
    <property type="term" value="F:endonuclease activity"/>
    <property type="evidence" value="ECO:0007669"/>
    <property type="project" value="UniProtKB-KW"/>
</dbReference>
<keyword evidence="5" id="KW-0378">Hydrolase</keyword>
<dbReference type="GO" id="GO:0016787">
    <property type="term" value="F:hydrolase activity"/>
    <property type="evidence" value="ECO:0007669"/>
    <property type="project" value="UniProtKB-KW"/>
</dbReference>
<evidence type="ECO:0000256" key="2">
    <source>
        <dbReference type="ARBA" id="ARBA00022649"/>
    </source>
</evidence>
<organism evidence="8 12">
    <name type="scientific">Eggerthella lenta</name>
    <name type="common">Eubacterium lentum</name>
    <dbReference type="NCBI Taxonomy" id="84112"/>
    <lineage>
        <taxon>Bacteria</taxon>
        <taxon>Bacillati</taxon>
        <taxon>Actinomycetota</taxon>
        <taxon>Coriobacteriia</taxon>
        <taxon>Eggerthellales</taxon>
        <taxon>Eggerthellaceae</taxon>
        <taxon>Eggerthella</taxon>
    </lineage>
</organism>
<dbReference type="EMBL" id="PPTX01000028">
    <property type="protein sequence ID" value="RDB75416.1"/>
    <property type="molecule type" value="Genomic_DNA"/>
</dbReference>
<keyword evidence="7" id="KW-0346">Stress response</keyword>
<dbReference type="Proteomes" id="UP000253752">
    <property type="component" value="Unassembled WGS sequence"/>
</dbReference>
<accession>A0A369MFJ7</accession>
<dbReference type="GO" id="GO:0003729">
    <property type="term" value="F:mRNA binding"/>
    <property type="evidence" value="ECO:0007669"/>
    <property type="project" value="InterPro"/>
</dbReference>
<evidence type="ECO:0000256" key="1">
    <source>
        <dbReference type="ARBA" id="ARBA00006620"/>
    </source>
</evidence>
<evidence type="ECO:0000313" key="10">
    <source>
        <dbReference type="EMBL" id="TNU90412.1"/>
    </source>
</evidence>
<comment type="similarity">
    <text evidence="1">Belongs to the HicA mRNA interferase family.</text>
</comment>
<evidence type="ECO:0000256" key="5">
    <source>
        <dbReference type="ARBA" id="ARBA00022801"/>
    </source>
</evidence>
<evidence type="ECO:0000256" key="6">
    <source>
        <dbReference type="ARBA" id="ARBA00022884"/>
    </source>
</evidence>
<dbReference type="RefSeq" id="WP_114516682.1">
    <property type="nucleotide sequence ID" value="NZ_JADNER010000017.1"/>
</dbReference>
<dbReference type="SUPFAM" id="SSF54786">
    <property type="entry name" value="YcfA/nrd intein domain"/>
    <property type="match status" value="1"/>
</dbReference>
<protein>
    <submittedName>
        <fullName evidence="8">Type II toxin-antitoxin system HicA family toxin</fullName>
    </submittedName>
</protein>
<reference evidence="11 12" key="2">
    <citation type="journal article" date="2018" name="Elife">
        <title>Discovery and characterization of a prevalent human gut bacterial enzyme sufficient for the inactivation of a family of plant toxins.</title>
        <authorList>
            <person name="Koppel N."/>
            <person name="Bisanz J.E."/>
            <person name="Pandelia M.E."/>
            <person name="Turnbaugh P.J."/>
            <person name="Balskus E.P."/>
        </authorList>
    </citation>
    <scope>NUCLEOTIDE SEQUENCE [LARGE SCALE GENOMIC DNA]</scope>
    <source>
        <strain evidence="9 11">MR1 #12</strain>
        <strain evidence="8 12">W1 BHI 6</strain>
    </source>
</reference>
<evidence type="ECO:0000256" key="4">
    <source>
        <dbReference type="ARBA" id="ARBA00022759"/>
    </source>
</evidence>
<dbReference type="Proteomes" id="UP000253970">
    <property type="component" value="Unassembled WGS sequence"/>
</dbReference>
<reference evidence="10" key="3">
    <citation type="submission" date="2019-06" db="EMBL/GenBank/DDBJ databases">
        <authorList>
            <person name="Bisanz J.E."/>
            <person name="Turnbaugh P.J."/>
        </authorList>
    </citation>
    <scope>NUCLEOTIDE SEQUENCE</scope>
    <source>
        <strain evidence="10">SECO-MT75m2</strain>
    </source>
</reference>
<reference evidence="10 13" key="1">
    <citation type="journal article" date="2005" name="Appl. Environ. Microbiol.">
        <title>Intestinal bacterial communities that produce active estrogen-like compounds enterodiol and enterolactone in humans.</title>
        <authorList>
            <person name="Clavel T."/>
            <person name="Henderson G."/>
            <person name="Alpert C.A."/>
            <person name="Philippe C."/>
            <person name="Rigottier-Gois L."/>
            <person name="Dore J."/>
            <person name="Blaut M."/>
        </authorList>
    </citation>
    <scope>NUCLEOTIDE SEQUENCE [LARGE SCALE GENOMIC DNA]</scope>
    <source>
        <strain evidence="10 13">SECO-MT75m2</strain>
    </source>
</reference>
<evidence type="ECO:0000256" key="3">
    <source>
        <dbReference type="ARBA" id="ARBA00022722"/>
    </source>
</evidence>
<keyword evidence="2" id="KW-1277">Toxin-antitoxin system</keyword>
<evidence type="ECO:0000313" key="8">
    <source>
        <dbReference type="EMBL" id="RDB70607.1"/>
    </source>
</evidence>
<evidence type="ECO:0000313" key="12">
    <source>
        <dbReference type="Proteomes" id="UP000253970"/>
    </source>
</evidence>
<sequence length="61" mass="7321">MPPKPFEIYRRLLREGWQDVGGGKGSHRKLKRGDRTIMLPLHRKELPKGLWESIRKTARWR</sequence>
<dbReference type="Gene3D" id="3.30.920.30">
    <property type="entry name" value="Hypothetical protein"/>
    <property type="match status" value="1"/>
</dbReference>
<evidence type="ECO:0000313" key="13">
    <source>
        <dbReference type="Proteomes" id="UP000312594"/>
    </source>
</evidence>
<proteinExistence type="inferred from homology"/>
<comment type="caution">
    <text evidence="8">The sequence shown here is derived from an EMBL/GenBank/DDBJ whole genome shotgun (WGS) entry which is preliminary data.</text>
</comment>
<evidence type="ECO:0000313" key="11">
    <source>
        <dbReference type="Proteomes" id="UP000253752"/>
    </source>
</evidence>
<keyword evidence="3" id="KW-0540">Nuclease</keyword>
<dbReference type="Pfam" id="PF07927">
    <property type="entry name" value="HicA_toxin"/>
    <property type="match status" value="1"/>
</dbReference>
<evidence type="ECO:0000256" key="7">
    <source>
        <dbReference type="ARBA" id="ARBA00023016"/>
    </source>
</evidence>
<gene>
    <name evidence="9" type="ORF">C1872_14030</name>
    <name evidence="8" type="ORF">C1875_07530</name>
    <name evidence="10" type="ORF">FIC87_08960</name>
</gene>
<dbReference type="InterPro" id="IPR038570">
    <property type="entry name" value="HicA_sf"/>
</dbReference>
<dbReference type="AlphaFoldDB" id="A0A369MFJ7"/>
<dbReference type="EMBL" id="VEVP01000018">
    <property type="protein sequence ID" value="TNU90412.1"/>
    <property type="molecule type" value="Genomic_DNA"/>
</dbReference>